<feature type="compositionally biased region" description="Acidic residues" evidence="1">
    <location>
        <begin position="62"/>
        <end position="91"/>
    </location>
</feature>
<gene>
    <name evidence="2" type="ORF">M231_00984</name>
</gene>
<proteinExistence type="predicted"/>
<reference evidence="2 3" key="1">
    <citation type="submission" date="2016-06" db="EMBL/GenBank/DDBJ databases">
        <title>Evolution of pathogenesis and genome organization in the Tremellales.</title>
        <authorList>
            <person name="Cuomo C."/>
            <person name="Litvintseva A."/>
            <person name="Heitman J."/>
            <person name="Chen Y."/>
            <person name="Sun S."/>
            <person name="Springer D."/>
            <person name="Dromer F."/>
            <person name="Young S."/>
            <person name="Zeng Q."/>
            <person name="Chapman S."/>
            <person name="Gujja S."/>
            <person name="Saif S."/>
            <person name="Birren B."/>
        </authorList>
    </citation>
    <scope>NUCLEOTIDE SEQUENCE [LARGE SCALE GENOMIC DNA]</scope>
    <source>
        <strain evidence="2 3">ATCC 28783</strain>
    </source>
</reference>
<protein>
    <submittedName>
        <fullName evidence="2">Uncharacterized protein</fullName>
    </submittedName>
</protein>
<sequence length="302" mass="34652">MSDDNNNAQPMPSWVPEDAVGWYHHPIEYVESRAPPTSLTYAYGQNTAAAAHTTVTGHSEYDMGEGEEELEQEEDEMEAGSDEMEDDEKSDNTEEFEQAFKAYSTLRGREVEQLRSHLDNAKQERSALINELPWGILPPEVREPTLNTVKETYEDIEELLGTYESQVNGGLDRGRQYRRANRTLDQIKEMYEDVFQGVRLEDTDNKIQESLRCLHLLDLEETLGQASVEDATSEGIRMRCGILETAFEHQDIGTFMMELTGTNAWDQFSGEPLPETGEGNRDQWWQIMESVEQHRRTQMDTQ</sequence>
<dbReference type="InParanoid" id="A0A4Q1BUG3"/>
<keyword evidence="3" id="KW-1185">Reference proteome</keyword>
<dbReference type="AlphaFoldDB" id="A0A4Q1BUG3"/>
<name>A0A4Q1BUG3_TREME</name>
<dbReference type="VEuPathDB" id="FungiDB:TREMEDRAFT_61613"/>
<dbReference type="EMBL" id="SDIL01000006">
    <property type="protein sequence ID" value="RXK41749.1"/>
    <property type="molecule type" value="Genomic_DNA"/>
</dbReference>
<organism evidence="2 3">
    <name type="scientific">Tremella mesenterica</name>
    <name type="common">Jelly fungus</name>
    <dbReference type="NCBI Taxonomy" id="5217"/>
    <lineage>
        <taxon>Eukaryota</taxon>
        <taxon>Fungi</taxon>
        <taxon>Dikarya</taxon>
        <taxon>Basidiomycota</taxon>
        <taxon>Agaricomycotina</taxon>
        <taxon>Tremellomycetes</taxon>
        <taxon>Tremellales</taxon>
        <taxon>Tremellaceae</taxon>
        <taxon>Tremella</taxon>
    </lineage>
</organism>
<evidence type="ECO:0000313" key="3">
    <source>
        <dbReference type="Proteomes" id="UP000289152"/>
    </source>
</evidence>
<accession>A0A4Q1BUG3</accession>
<dbReference type="Proteomes" id="UP000289152">
    <property type="component" value="Unassembled WGS sequence"/>
</dbReference>
<comment type="caution">
    <text evidence="2">The sequence shown here is derived from an EMBL/GenBank/DDBJ whole genome shotgun (WGS) entry which is preliminary data.</text>
</comment>
<evidence type="ECO:0000313" key="2">
    <source>
        <dbReference type="EMBL" id="RXK41749.1"/>
    </source>
</evidence>
<evidence type="ECO:0000256" key="1">
    <source>
        <dbReference type="SAM" id="MobiDB-lite"/>
    </source>
</evidence>
<feature type="region of interest" description="Disordered" evidence="1">
    <location>
        <begin position="59"/>
        <end position="91"/>
    </location>
</feature>